<feature type="compositionally biased region" description="Basic and acidic residues" evidence="1">
    <location>
        <begin position="357"/>
        <end position="372"/>
    </location>
</feature>
<dbReference type="GeneID" id="19326492"/>
<gene>
    <name evidence="2" type="ORF">UCRPA7_5891</name>
</gene>
<proteinExistence type="predicted"/>
<feature type="compositionally biased region" description="Polar residues" evidence="1">
    <location>
        <begin position="393"/>
        <end position="409"/>
    </location>
</feature>
<dbReference type="OrthoDB" id="5377213at2759"/>
<sequence length="502" mass="53260">MATVQRPSAAHHHNKITTARNKVVKPILKKLSHSEKNSLDLDRGWEDQQTGHGFGSLYESGSAGRSARDVSFKFPAFSEGSGGAGGGGGGGGAVGGGGGIGIGGGGIAASSTTSAGATAGAGRGSTSSDNRRKLHHGRSMSGTSGISVASNGSGHRGGSSFVHPFQQTPRTSTPPLSYANSLASFDNNRDYSPTITEHDDDDLDSLSHHIHHPHGGTHPSSKSQSSLRRPSLASQRTSSLSDITTAAPQLRVNTQRPTQAPTPSSRLLHGGVLGTSYSHSDLHLNLTSFDSPSSLTGTGIVASPSSSAAPMSPLRSSLDGMGFRLRSRSEVDTVARRDDIREARRKFEEREKIKEEKYDREQIRKQERRENRQAAAQLRKHHAASDPVRPTASRKNSPSTITTTLSGTQIIGGGAPRKSESGSVRPSGHRKSSATPDEKGLGFASSNYDAVPGGATPSFGPNVDDVHFQTPKRRSTAKKRTQSYWTGFILWLRTRLLRMGRK</sequence>
<feature type="region of interest" description="Disordered" evidence="1">
    <location>
        <begin position="108"/>
        <end position="267"/>
    </location>
</feature>
<dbReference type="KEGG" id="tmn:UCRPA7_5891"/>
<evidence type="ECO:0000256" key="1">
    <source>
        <dbReference type="SAM" id="MobiDB-lite"/>
    </source>
</evidence>
<dbReference type="eggNOG" id="ENOG502S6IQ">
    <property type="taxonomic scope" value="Eukaryota"/>
</dbReference>
<feature type="compositionally biased region" description="Polar residues" evidence="1">
    <location>
        <begin position="233"/>
        <end position="265"/>
    </location>
</feature>
<feature type="compositionally biased region" description="Basic residues" evidence="1">
    <location>
        <begin position="470"/>
        <end position="479"/>
    </location>
</feature>
<reference evidence="3" key="1">
    <citation type="journal article" date="2013" name="Genome Announc.">
        <title>Draft genome sequence of the ascomycete Phaeoacremonium aleophilum strain UCR-PA7, a causal agent of the esca disease complex in grapevines.</title>
        <authorList>
            <person name="Blanco-Ulate B."/>
            <person name="Rolshausen P."/>
            <person name="Cantu D."/>
        </authorList>
    </citation>
    <scope>NUCLEOTIDE SEQUENCE [LARGE SCALE GENOMIC DNA]</scope>
    <source>
        <strain evidence="3">UCR-PA7</strain>
    </source>
</reference>
<dbReference type="RefSeq" id="XP_007916626.1">
    <property type="nucleotide sequence ID" value="XM_007918435.1"/>
</dbReference>
<dbReference type="HOGENOM" id="CLU_029955_1_0_1"/>
<feature type="region of interest" description="Disordered" evidence="1">
    <location>
        <begin position="1"/>
        <end position="21"/>
    </location>
</feature>
<evidence type="ECO:0000313" key="3">
    <source>
        <dbReference type="Proteomes" id="UP000014074"/>
    </source>
</evidence>
<dbReference type="EMBL" id="KB933210">
    <property type="protein sequence ID" value="EON98567.1"/>
    <property type="molecule type" value="Genomic_DNA"/>
</dbReference>
<dbReference type="Proteomes" id="UP000014074">
    <property type="component" value="Unassembled WGS sequence"/>
</dbReference>
<feature type="compositionally biased region" description="Low complexity" evidence="1">
    <location>
        <begin position="216"/>
        <end position="232"/>
    </location>
</feature>
<name>R8BH48_PHAM7</name>
<protein>
    <submittedName>
        <fullName evidence="2">Uncharacterized protein</fullName>
    </submittedName>
</protein>
<feature type="compositionally biased region" description="Low complexity" evidence="1">
    <location>
        <begin position="108"/>
        <end position="128"/>
    </location>
</feature>
<feature type="compositionally biased region" description="Polar residues" evidence="1">
    <location>
        <begin position="140"/>
        <end position="153"/>
    </location>
</feature>
<organism evidence="2 3">
    <name type="scientific">Phaeoacremonium minimum (strain UCR-PA7)</name>
    <name type="common">Esca disease fungus</name>
    <name type="synonym">Togninia minima</name>
    <dbReference type="NCBI Taxonomy" id="1286976"/>
    <lineage>
        <taxon>Eukaryota</taxon>
        <taxon>Fungi</taxon>
        <taxon>Dikarya</taxon>
        <taxon>Ascomycota</taxon>
        <taxon>Pezizomycotina</taxon>
        <taxon>Sordariomycetes</taxon>
        <taxon>Sordariomycetidae</taxon>
        <taxon>Togniniales</taxon>
        <taxon>Togniniaceae</taxon>
        <taxon>Phaeoacremonium</taxon>
    </lineage>
</organism>
<keyword evidence="3" id="KW-1185">Reference proteome</keyword>
<dbReference type="AlphaFoldDB" id="R8BH48"/>
<evidence type="ECO:0000313" key="2">
    <source>
        <dbReference type="EMBL" id="EON98567.1"/>
    </source>
</evidence>
<feature type="region of interest" description="Disordered" evidence="1">
    <location>
        <begin position="357"/>
        <end position="479"/>
    </location>
</feature>
<accession>R8BH48</accession>
<feature type="compositionally biased region" description="Polar residues" evidence="1">
    <location>
        <begin position="165"/>
        <end position="195"/>
    </location>
</feature>